<evidence type="ECO:0000256" key="1">
    <source>
        <dbReference type="SAM" id="MobiDB-lite"/>
    </source>
</evidence>
<name>A0A9W8Y1H3_9PLEO</name>
<proteinExistence type="predicted"/>
<dbReference type="EMBL" id="JAPEUY010000016">
    <property type="protein sequence ID" value="KAJ4365231.1"/>
    <property type="molecule type" value="Genomic_DNA"/>
</dbReference>
<gene>
    <name evidence="3" type="ORF">N0V83_008849</name>
</gene>
<protein>
    <submittedName>
        <fullName evidence="3">Uncharacterized protein</fullName>
    </submittedName>
</protein>
<evidence type="ECO:0000313" key="4">
    <source>
        <dbReference type="Proteomes" id="UP001140560"/>
    </source>
</evidence>
<keyword evidence="4" id="KW-1185">Reference proteome</keyword>
<keyword evidence="2" id="KW-0812">Transmembrane</keyword>
<comment type="caution">
    <text evidence="3">The sequence shown here is derived from an EMBL/GenBank/DDBJ whole genome shotgun (WGS) entry which is preliminary data.</text>
</comment>
<feature type="region of interest" description="Disordered" evidence="1">
    <location>
        <begin position="1"/>
        <end position="37"/>
    </location>
</feature>
<keyword evidence="2" id="KW-1133">Transmembrane helix</keyword>
<feature type="compositionally biased region" description="Low complexity" evidence="1">
    <location>
        <begin position="28"/>
        <end position="37"/>
    </location>
</feature>
<organism evidence="3 4">
    <name type="scientific">Neocucurbitaria cava</name>
    <dbReference type="NCBI Taxonomy" id="798079"/>
    <lineage>
        <taxon>Eukaryota</taxon>
        <taxon>Fungi</taxon>
        <taxon>Dikarya</taxon>
        <taxon>Ascomycota</taxon>
        <taxon>Pezizomycotina</taxon>
        <taxon>Dothideomycetes</taxon>
        <taxon>Pleosporomycetidae</taxon>
        <taxon>Pleosporales</taxon>
        <taxon>Pleosporineae</taxon>
        <taxon>Cucurbitariaceae</taxon>
        <taxon>Neocucurbitaria</taxon>
    </lineage>
</organism>
<reference evidence="3" key="1">
    <citation type="submission" date="2022-10" db="EMBL/GenBank/DDBJ databases">
        <title>Tapping the CABI collections for fungal endophytes: first genome assemblies for Collariella, Neodidymelliopsis, Ascochyta clinopodiicola, Didymella pomorum, Didymosphaeria variabile, Neocosmospora piperis and Neocucurbitaria cava.</title>
        <authorList>
            <person name="Hill R."/>
        </authorList>
    </citation>
    <scope>NUCLEOTIDE SEQUENCE</scope>
    <source>
        <strain evidence="3">IMI 356814</strain>
    </source>
</reference>
<accession>A0A9W8Y1H3</accession>
<evidence type="ECO:0000256" key="2">
    <source>
        <dbReference type="SAM" id="Phobius"/>
    </source>
</evidence>
<feature type="compositionally biased region" description="Polar residues" evidence="1">
    <location>
        <begin position="1"/>
        <end position="18"/>
    </location>
</feature>
<keyword evidence="2" id="KW-0472">Membrane</keyword>
<feature type="transmembrane region" description="Helical" evidence="2">
    <location>
        <begin position="166"/>
        <end position="187"/>
    </location>
</feature>
<dbReference type="Proteomes" id="UP001140560">
    <property type="component" value="Unassembled WGS sequence"/>
</dbReference>
<sequence length="203" mass="21813">MTKNNASARRNSTGSVPGTTHEAIEYSPPTTTTPVPTNAPNSSAAFFPSVIAIYFRNETVFLRPADLVNVTHPNQQPTVDTMSYDRFCALVEHYTGQTITGSATLMADVPDECGNPGGPMVGIDGGMIWRAVLQRCQNVGAKEVAFFVFEGDGVEARKKEEKRGGYDLCSVALHVLVLLLVLGALGVDYSGEQGGRKAFRNDI</sequence>
<evidence type="ECO:0000313" key="3">
    <source>
        <dbReference type="EMBL" id="KAJ4365231.1"/>
    </source>
</evidence>
<dbReference type="AlphaFoldDB" id="A0A9W8Y1H3"/>